<proteinExistence type="predicted"/>
<evidence type="ECO:0000256" key="6">
    <source>
        <dbReference type="SAM" id="MobiDB-lite"/>
    </source>
</evidence>
<dbReference type="InterPro" id="IPR016035">
    <property type="entry name" value="Acyl_Trfase/lysoPLipase"/>
</dbReference>
<feature type="active site" description="Proton acceptor" evidence="5">
    <location>
        <position position="199"/>
    </location>
</feature>
<feature type="compositionally biased region" description="Basic residues" evidence="6">
    <location>
        <begin position="1369"/>
        <end position="1378"/>
    </location>
</feature>
<feature type="compositionally biased region" description="Basic and acidic residues" evidence="6">
    <location>
        <begin position="1384"/>
        <end position="1393"/>
    </location>
</feature>
<evidence type="ECO:0000256" key="1">
    <source>
        <dbReference type="ARBA" id="ARBA00022737"/>
    </source>
</evidence>
<evidence type="ECO:0000313" key="9">
    <source>
        <dbReference type="Proteomes" id="UP000054466"/>
    </source>
</evidence>
<dbReference type="SUPFAM" id="SSF52151">
    <property type="entry name" value="FabD/lysophospholipase-like"/>
    <property type="match status" value="1"/>
</dbReference>
<evidence type="ECO:0000256" key="2">
    <source>
        <dbReference type="ARBA" id="ARBA00022801"/>
    </source>
</evidence>
<feature type="short sequence motif" description="GXSXG" evidence="5">
    <location>
        <begin position="57"/>
        <end position="61"/>
    </location>
</feature>
<dbReference type="GO" id="GO:0046486">
    <property type="term" value="P:glycerolipid metabolic process"/>
    <property type="evidence" value="ECO:0007669"/>
    <property type="project" value="UniProtKB-ARBA"/>
</dbReference>
<keyword evidence="9" id="KW-1185">Reference proteome</keyword>
<keyword evidence="4 5" id="KW-0443">Lipid metabolism</keyword>
<sequence>MASPKDGAGHGLGLCLLSLDGGGVRGLSSLLILKKLMEGLDPDDPPKPCDYFDLIGGTSTGGLIAIMLGRLRMDVDQCIEAYKILSPAIFTKLHHRVNVHGRIQGRFDHGALERGIKEILIKHGFAKDELFKEKSPVCRTFVCATSRQTSDTVVLSSYYSERRGNDLRNIAKIWEVARATSAATSFFDPIQIGGEGFVDGATGANNPINEIWTEASDIWSEGRGWKLEDNLKCLVSIGTGKLQLKAFGDSILKNEIGEALVAITTNTEAIADTFEKQNTHLYQHGQAFRFNVEQGLELVGLEQADKLDEIQAVTRRYIQTEKTFVSLKTAVTRLKERAWIHTLFDRIQEASILALEMQRKACDFTEGSSLEWFLHTSHYNSWLHHGGVLWYKKPSALDSPTASPHVVLESAAYCGLSQDIDTRVLYFHCCADSKGTTNSGKGSMSHTAATTVAEILSSLTFQALDSDDLEAGDIEAWIKGLNMGDQQVMRNLLMQSKSPLLKPLFKAFELSLTFARRNTIVALQNAENIDPSRAKCLQTMDFEAQHVRLEQIAAADSGTTDWLWCHRKYLGWQHSQAAILWVEGKPGSGKSVLAKAILRQLATETDQKQAWIIGHWFYSTRGGEKLISHESLLLSILQQLLKQDKSIFPSFEESYRRSSPGSKQWWTSNAELINIFDNIAHTGASVTCIIDAMDESQDNPDYDNSREAILTGLSRMVSDVEKSRIKLIILSRPFLDIDVVLSQHQSRYGNVYKLVLELENMAAIAKLVDNGMLSIRNTMRRFDIGNEKSPSRGVIRMRNRPNINTEQKVLSPIGQGDRDAGYEGMRKYIFQNAQGVVLWVKLIVTVLERRARQGLCSFSELELVLRKLPLEIDTMYRHMIQDLRDRLGEDGLRKTRDALMWISGANLMRPFTLEQLREALAVPSRFDASSLTHGDPIERNRIPCAHWTSFVRQLRHRCGAFIEVIRAEEEKLDPPLPCLNLRPTTLNQLEEKDSEEDEYYKANDVVQLLHRTAKDFFASKEGAGLLAFTEREASRFVQEGMLTYLKVSFPDFETPYSPLPVKEGSDLLKNIDNTVQYLEDRCLLPFIMAVEPYSKPEDLYLFGPYVDVLDNLTYPALDNLTATQFLESHRGRWRFLPHRLLYGDLYEARSIIAGEFTYCACSKGMKSAVEALFGLMALTMVWHQIPAEAMIHAYCLVAVEQQHVSYALESPSVFFPPIIQQVVDELKEQKPIKLREPRVGNDSSAGKSSTLSGSSSAKQSSTFLKLFTRKKDDDRSLKVEEVRSISSPPVFRGPSNPDYHQVTSNRSGRQSYDKSSIRSFALSTLEIAAVQTGNWKLITLLYCARYRTALRGLSPYVGRGKGVFDKVPVKRKRDRRSHAPPPREYSRWLKAEEDASNTGSGGLIRDRGRAPASQTNSSSSSRSNDNLFPRACQYHPPEFIFERPLNHALFKVTTKWSPHFVTYEHLEPVQSKPSLLVTEYSDRESGLEWYDDSLRLVVRRSDLFSSNYDDYYYPASLVYGVACEPEDRFSVKFVSKLIRETITRAKSRRNARVRDDPDGAILRALATTRDYCVLWWRRWGYSAASPRVVEYPPARRRADGAIVSSSRFFDHEADTREQLDALLEEAELTEVFGKVCKCAQEINKSIVLTIHQH</sequence>
<keyword evidence="3 5" id="KW-0442">Lipid degradation</keyword>
<evidence type="ECO:0000313" key="8">
    <source>
        <dbReference type="EMBL" id="KIW29109.1"/>
    </source>
</evidence>
<keyword evidence="1" id="KW-0677">Repeat</keyword>
<evidence type="ECO:0000256" key="4">
    <source>
        <dbReference type="ARBA" id="ARBA00023098"/>
    </source>
</evidence>
<feature type="domain" description="PNPLA" evidence="7">
    <location>
        <begin position="17"/>
        <end position="212"/>
    </location>
</feature>
<dbReference type="InterPro" id="IPR002641">
    <property type="entry name" value="PNPLA_dom"/>
</dbReference>
<dbReference type="Gene3D" id="3.40.50.300">
    <property type="entry name" value="P-loop containing nucleotide triphosphate hydrolases"/>
    <property type="match status" value="1"/>
</dbReference>
<dbReference type="GO" id="GO:0019369">
    <property type="term" value="P:arachidonate metabolic process"/>
    <property type="evidence" value="ECO:0007669"/>
    <property type="project" value="TreeGrafter"/>
</dbReference>
<dbReference type="PROSITE" id="PS51635">
    <property type="entry name" value="PNPLA"/>
    <property type="match status" value="1"/>
</dbReference>
<dbReference type="PANTHER" id="PTHR24185">
    <property type="entry name" value="CALCIUM-INDEPENDENT PHOSPHOLIPASE A2-GAMMA"/>
    <property type="match status" value="1"/>
</dbReference>
<dbReference type="InterPro" id="IPR027417">
    <property type="entry name" value="P-loop_NTPase"/>
</dbReference>
<dbReference type="GO" id="GO:0016042">
    <property type="term" value="P:lipid catabolic process"/>
    <property type="evidence" value="ECO:0007669"/>
    <property type="project" value="UniProtKB-UniRule"/>
</dbReference>
<feature type="region of interest" description="Disordered" evidence="6">
    <location>
        <begin position="1286"/>
        <end position="1313"/>
    </location>
</feature>
<dbReference type="SUPFAM" id="SSF52540">
    <property type="entry name" value="P-loop containing nucleoside triphosphate hydrolases"/>
    <property type="match status" value="1"/>
</dbReference>
<gene>
    <name evidence="8" type="ORF">PV07_04946</name>
</gene>
<dbReference type="EMBL" id="KN847042">
    <property type="protein sequence ID" value="KIW29109.1"/>
    <property type="molecule type" value="Genomic_DNA"/>
</dbReference>
<dbReference type="InterPro" id="IPR056884">
    <property type="entry name" value="NPHP3-like_N"/>
</dbReference>
<feature type="active site" description="Nucleophile" evidence="5">
    <location>
        <position position="59"/>
    </location>
</feature>
<dbReference type="GeneID" id="27344140"/>
<dbReference type="Pfam" id="PF24883">
    <property type="entry name" value="NPHP3_N"/>
    <property type="match status" value="1"/>
</dbReference>
<dbReference type="CDD" id="cd07216">
    <property type="entry name" value="Pat17_PNPLA8_PNPLA9_like3"/>
    <property type="match status" value="1"/>
</dbReference>
<name>A0A0D2CZY7_9EURO</name>
<dbReference type="VEuPathDB" id="FungiDB:PV07_04946"/>
<dbReference type="OrthoDB" id="1658288at2759"/>
<dbReference type="RefSeq" id="XP_016249325.1">
    <property type="nucleotide sequence ID" value="XM_016391806.1"/>
</dbReference>
<dbReference type="HOGENOM" id="CLU_242396_0_0_1"/>
<feature type="compositionally biased region" description="Polar residues" evidence="6">
    <location>
        <begin position="1301"/>
        <end position="1310"/>
    </location>
</feature>
<dbReference type="PANTHER" id="PTHR24185:SF1">
    <property type="entry name" value="CALCIUM-INDEPENDENT PHOSPHOLIPASE A2-GAMMA"/>
    <property type="match status" value="1"/>
</dbReference>
<keyword evidence="2 5" id="KW-0378">Hydrolase</keyword>
<dbReference type="GO" id="GO:0047499">
    <property type="term" value="F:calcium-independent phospholipase A2 activity"/>
    <property type="evidence" value="ECO:0007669"/>
    <property type="project" value="TreeGrafter"/>
</dbReference>
<feature type="short sequence motif" description="GXGXXG" evidence="5">
    <location>
        <begin position="21"/>
        <end position="26"/>
    </location>
</feature>
<feature type="region of interest" description="Disordered" evidence="6">
    <location>
        <begin position="1368"/>
        <end position="1427"/>
    </location>
</feature>
<evidence type="ECO:0000256" key="3">
    <source>
        <dbReference type="ARBA" id="ARBA00022963"/>
    </source>
</evidence>
<evidence type="ECO:0000256" key="5">
    <source>
        <dbReference type="PROSITE-ProRule" id="PRU01161"/>
    </source>
</evidence>
<accession>A0A0D2CZY7</accession>
<protein>
    <recommendedName>
        <fullName evidence="7">PNPLA domain-containing protein</fullName>
    </recommendedName>
</protein>
<reference evidence="8 9" key="1">
    <citation type="submission" date="2015-01" db="EMBL/GenBank/DDBJ databases">
        <title>The Genome Sequence of Cladophialophora immunda CBS83496.</title>
        <authorList>
            <consortium name="The Broad Institute Genomics Platform"/>
            <person name="Cuomo C."/>
            <person name="de Hoog S."/>
            <person name="Gorbushina A."/>
            <person name="Stielow B."/>
            <person name="Teixiera M."/>
            <person name="Abouelleil A."/>
            <person name="Chapman S.B."/>
            <person name="Priest M."/>
            <person name="Young S.K."/>
            <person name="Wortman J."/>
            <person name="Nusbaum C."/>
            <person name="Birren B."/>
        </authorList>
    </citation>
    <scope>NUCLEOTIDE SEQUENCE [LARGE SCALE GENOMIC DNA]</scope>
    <source>
        <strain evidence="8 9">CBS 83496</strain>
    </source>
</reference>
<dbReference type="Gene3D" id="3.40.1090.10">
    <property type="entry name" value="Cytosolic phospholipase A2 catalytic domain"/>
    <property type="match status" value="1"/>
</dbReference>
<dbReference type="GO" id="GO:0016020">
    <property type="term" value="C:membrane"/>
    <property type="evidence" value="ECO:0007669"/>
    <property type="project" value="TreeGrafter"/>
</dbReference>
<feature type="compositionally biased region" description="Low complexity" evidence="6">
    <location>
        <begin position="1243"/>
        <end position="1256"/>
    </location>
</feature>
<feature type="compositionally biased region" description="Low complexity" evidence="6">
    <location>
        <begin position="1413"/>
        <end position="1426"/>
    </location>
</feature>
<feature type="short sequence motif" description="DGA/G" evidence="5">
    <location>
        <begin position="199"/>
        <end position="201"/>
    </location>
</feature>
<evidence type="ECO:0000259" key="7">
    <source>
        <dbReference type="PROSITE" id="PS51635"/>
    </source>
</evidence>
<feature type="region of interest" description="Disordered" evidence="6">
    <location>
        <begin position="1233"/>
        <end position="1256"/>
    </location>
</feature>
<dbReference type="Pfam" id="PF01734">
    <property type="entry name" value="Patatin"/>
    <property type="match status" value="1"/>
</dbReference>
<dbReference type="Proteomes" id="UP000054466">
    <property type="component" value="Unassembled WGS sequence"/>
</dbReference>
<dbReference type="STRING" id="569365.A0A0D2CZY7"/>
<organism evidence="8 9">
    <name type="scientific">Cladophialophora immunda</name>
    <dbReference type="NCBI Taxonomy" id="569365"/>
    <lineage>
        <taxon>Eukaryota</taxon>
        <taxon>Fungi</taxon>
        <taxon>Dikarya</taxon>
        <taxon>Ascomycota</taxon>
        <taxon>Pezizomycotina</taxon>
        <taxon>Eurotiomycetes</taxon>
        <taxon>Chaetothyriomycetidae</taxon>
        <taxon>Chaetothyriales</taxon>
        <taxon>Herpotrichiellaceae</taxon>
        <taxon>Cladophialophora</taxon>
    </lineage>
</organism>